<dbReference type="InParanoid" id="H6QUT4"/>
<dbReference type="EMBL" id="DS178354">
    <property type="protein sequence ID" value="EHS64842.1"/>
    <property type="molecule type" value="Genomic_DNA"/>
</dbReference>
<dbReference type="GeneID" id="13542095"/>
<sequence>MKNPKAGAFKLKIGQPNGSEDPGQSVSKIHPSLMNSDRLRYYRKLVLTEMGYVPERHGAGVGDKFITDMFHWTERGLKIISCSFLENKEHFTFQTNKMHDRLLARGKDREVYQGGLLSDVTYRFFENGCLLTTPIFCEQLTRWIPVQLSWIRGLSENYYQIHFTILFRQFMIPSLLPSKRETLARQVVDFSMAQKEGFVGAFMEVFGKADWTRALRNLKGCHEHFQAQITRIRRNRTIVSVEQEANFERMCSALLERSQPGGTSHEEKIDKLRRRFPKAKRWLDWWTATDVEAMLFPSRRAMLDDYPEGEDNLPDTKNAQESMHRLYYMIR</sequence>
<protein>
    <submittedName>
        <fullName evidence="2">Uncharacterized protein</fullName>
    </submittedName>
</protein>
<dbReference type="HOGENOM" id="CLU_047861_0_0_1"/>
<keyword evidence="3" id="KW-1185">Reference proteome</keyword>
<evidence type="ECO:0000313" key="2">
    <source>
        <dbReference type="EMBL" id="EHS64842.1"/>
    </source>
</evidence>
<dbReference type="AlphaFoldDB" id="H6QUT4"/>
<dbReference type="KEGG" id="pgr:PGTG_22521"/>
<feature type="compositionally biased region" description="Polar residues" evidence="1">
    <location>
        <begin position="16"/>
        <end position="27"/>
    </location>
</feature>
<accession>H6QUT4</accession>
<organism evidence="2 3">
    <name type="scientific">Puccinia graminis f. sp. tritici (strain CRL 75-36-700-3 / race SCCL)</name>
    <name type="common">Black stem rust fungus</name>
    <dbReference type="NCBI Taxonomy" id="418459"/>
    <lineage>
        <taxon>Eukaryota</taxon>
        <taxon>Fungi</taxon>
        <taxon>Dikarya</taxon>
        <taxon>Basidiomycota</taxon>
        <taxon>Pucciniomycotina</taxon>
        <taxon>Pucciniomycetes</taxon>
        <taxon>Pucciniales</taxon>
        <taxon>Pucciniaceae</taxon>
        <taxon>Puccinia</taxon>
    </lineage>
</organism>
<dbReference type="Proteomes" id="UP000008783">
    <property type="component" value="Unassembled WGS sequence"/>
</dbReference>
<dbReference type="RefSeq" id="XP_003888729.1">
    <property type="nucleotide sequence ID" value="XM_003888680.1"/>
</dbReference>
<proteinExistence type="predicted"/>
<feature type="region of interest" description="Disordered" evidence="1">
    <location>
        <begin position="1"/>
        <end position="29"/>
    </location>
</feature>
<evidence type="ECO:0000313" key="3">
    <source>
        <dbReference type="Proteomes" id="UP000008783"/>
    </source>
</evidence>
<gene>
    <name evidence="2" type="ORF">PGTG_22521</name>
</gene>
<name>H6QUT4_PUCGT</name>
<dbReference type="VEuPathDB" id="FungiDB:PGTG_22521"/>
<reference evidence="3" key="1">
    <citation type="journal article" date="2011" name="Proc. Natl. Acad. Sci. U.S.A.">
        <title>Obligate biotrophy features unraveled by the genomic analysis of rust fungi.</title>
        <authorList>
            <person name="Duplessis S."/>
            <person name="Cuomo C.A."/>
            <person name="Lin Y.-C."/>
            <person name="Aerts A."/>
            <person name="Tisserant E."/>
            <person name="Veneault-Fourrey C."/>
            <person name="Joly D.L."/>
            <person name="Hacquard S."/>
            <person name="Amselem J."/>
            <person name="Cantarel B.L."/>
            <person name="Chiu R."/>
            <person name="Coutinho P.M."/>
            <person name="Feau N."/>
            <person name="Field M."/>
            <person name="Frey P."/>
            <person name="Gelhaye E."/>
            <person name="Goldberg J."/>
            <person name="Grabherr M.G."/>
            <person name="Kodira C.D."/>
            <person name="Kohler A."/>
            <person name="Kuees U."/>
            <person name="Lindquist E.A."/>
            <person name="Lucas S.M."/>
            <person name="Mago R."/>
            <person name="Mauceli E."/>
            <person name="Morin E."/>
            <person name="Murat C."/>
            <person name="Pangilinan J.L."/>
            <person name="Park R."/>
            <person name="Pearson M."/>
            <person name="Quesneville H."/>
            <person name="Rouhier N."/>
            <person name="Sakthikumar S."/>
            <person name="Salamov A.A."/>
            <person name="Schmutz J."/>
            <person name="Selles B."/>
            <person name="Shapiro H."/>
            <person name="Tanguay P."/>
            <person name="Tuskan G.A."/>
            <person name="Henrissat B."/>
            <person name="Van de Peer Y."/>
            <person name="Rouze P."/>
            <person name="Ellis J.G."/>
            <person name="Dodds P.N."/>
            <person name="Schein J.E."/>
            <person name="Zhong S."/>
            <person name="Hamelin R.C."/>
            <person name="Grigoriev I.V."/>
            <person name="Szabo L.J."/>
            <person name="Martin F."/>
        </authorList>
    </citation>
    <scope>NUCLEOTIDE SEQUENCE [LARGE SCALE GENOMIC DNA]</scope>
    <source>
        <strain evidence="3">CRL 75-36-700-3 / race SCCL</strain>
    </source>
</reference>
<evidence type="ECO:0000256" key="1">
    <source>
        <dbReference type="SAM" id="MobiDB-lite"/>
    </source>
</evidence>
<dbReference type="OrthoDB" id="3046222at2759"/>